<sequence length="158" mass="16182">MRKLILTAALLFATGPALASSIEVVGSARAIGSSILVISCTDCPAPREEKDEKAYNVPQIAPGTQAAEIVEVDGERKLKRTEAWLGGSPVVFFSKADGWTTNGSVIAAASAGPADGIDVDATTAAVPGNTSLPPVPASLTDPAAAKSLDFTTFELRVD</sequence>
<keyword evidence="3" id="KW-1185">Reference proteome</keyword>
<gene>
    <name evidence="2" type="ORF">RHIZ70_808</name>
</gene>
<dbReference type="InterPro" id="IPR049748">
    <property type="entry name" value="HPE1-like_N_CxxC"/>
</dbReference>
<dbReference type="AlphaFoldDB" id="A0A376ABS6"/>
<reference evidence="3" key="1">
    <citation type="submission" date="2018-07" db="EMBL/GenBank/DDBJ databases">
        <authorList>
            <person name="Peiro R."/>
            <person name="Begona"/>
            <person name="Cbmso G."/>
            <person name="Lopez M."/>
            <person name="Gonzalez S."/>
        </authorList>
    </citation>
    <scope>NUCLEOTIDE SEQUENCE [LARGE SCALE GENOMIC DNA]</scope>
</reference>
<accession>A0A376ABS6</accession>
<evidence type="ECO:0000313" key="2">
    <source>
        <dbReference type="EMBL" id="SSC65100.1"/>
    </source>
</evidence>
<name>A0A376ABS6_9HYPH</name>
<feature type="signal peptide" evidence="1">
    <location>
        <begin position="1"/>
        <end position="19"/>
    </location>
</feature>
<dbReference type="NCBIfam" id="NF041110">
    <property type="entry name" value="HPE1_fam_CxxC"/>
    <property type="match status" value="1"/>
</dbReference>
<organism evidence="2 3">
    <name type="scientific">Ciceribacter selenitireducens ATCC BAA-1503</name>
    <dbReference type="NCBI Taxonomy" id="1336235"/>
    <lineage>
        <taxon>Bacteria</taxon>
        <taxon>Pseudomonadati</taxon>
        <taxon>Pseudomonadota</taxon>
        <taxon>Alphaproteobacteria</taxon>
        <taxon>Hyphomicrobiales</taxon>
        <taxon>Rhizobiaceae</taxon>
        <taxon>Ciceribacter</taxon>
    </lineage>
</organism>
<dbReference type="EMBL" id="UEYP01000017">
    <property type="protein sequence ID" value="SSC65100.1"/>
    <property type="molecule type" value="Genomic_DNA"/>
</dbReference>
<dbReference type="RefSeq" id="WP_115672232.1">
    <property type="nucleotide sequence ID" value="NZ_UEYP01000017.1"/>
</dbReference>
<evidence type="ECO:0000256" key="1">
    <source>
        <dbReference type="SAM" id="SignalP"/>
    </source>
</evidence>
<protein>
    <recommendedName>
        <fullName evidence="4">Lipoprotein</fullName>
    </recommendedName>
</protein>
<proteinExistence type="predicted"/>
<keyword evidence="1" id="KW-0732">Signal</keyword>
<dbReference type="OrthoDB" id="8283437at2"/>
<evidence type="ECO:0008006" key="4">
    <source>
        <dbReference type="Google" id="ProtNLM"/>
    </source>
</evidence>
<dbReference type="Proteomes" id="UP000254764">
    <property type="component" value="Unassembled WGS sequence"/>
</dbReference>
<evidence type="ECO:0000313" key="3">
    <source>
        <dbReference type="Proteomes" id="UP000254764"/>
    </source>
</evidence>
<feature type="chain" id="PRO_5016640331" description="Lipoprotein" evidence="1">
    <location>
        <begin position="20"/>
        <end position="158"/>
    </location>
</feature>